<name>A0AAI8VPC5_9PEZI</name>
<dbReference type="InterPro" id="IPR027417">
    <property type="entry name" value="P-loop_NTPase"/>
</dbReference>
<evidence type="ECO:0000313" key="5">
    <source>
        <dbReference type="EMBL" id="CAJ2508632.1"/>
    </source>
</evidence>
<reference evidence="5" key="1">
    <citation type="submission" date="2023-10" db="EMBL/GenBank/DDBJ databases">
        <authorList>
            <person name="Hackl T."/>
        </authorList>
    </citation>
    <scope>NUCLEOTIDE SEQUENCE</scope>
</reference>
<gene>
    <name evidence="5" type="ORF">KHLLAP_LOCUS9100</name>
</gene>
<dbReference type="Pfam" id="PF24883">
    <property type="entry name" value="NPHP3_N"/>
    <property type="match status" value="1"/>
</dbReference>
<comment type="caution">
    <text evidence="5">The sequence shown here is derived from an EMBL/GenBank/DDBJ whole genome shotgun (WGS) entry which is preliminary data.</text>
</comment>
<feature type="domain" description="Nephrocystin 3-like N-terminal" evidence="4">
    <location>
        <begin position="135"/>
        <end position="208"/>
    </location>
</feature>
<dbReference type="InterPro" id="IPR056884">
    <property type="entry name" value="NPHP3-like_N"/>
</dbReference>
<keyword evidence="1" id="KW-0677">Repeat</keyword>
<evidence type="ECO:0000256" key="2">
    <source>
        <dbReference type="SAM" id="MobiDB-lite"/>
    </source>
</evidence>
<feature type="non-terminal residue" evidence="5">
    <location>
        <position position="392"/>
    </location>
</feature>
<keyword evidence="6" id="KW-1185">Reference proteome</keyword>
<proteinExistence type="predicted"/>
<protein>
    <submittedName>
        <fullName evidence="5">Uu.00g136580.m01.CDS01</fullName>
    </submittedName>
</protein>
<feature type="region of interest" description="Disordered" evidence="2">
    <location>
        <begin position="67"/>
        <end position="89"/>
    </location>
</feature>
<evidence type="ECO:0000259" key="4">
    <source>
        <dbReference type="Pfam" id="PF24883"/>
    </source>
</evidence>
<evidence type="ECO:0000256" key="1">
    <source>
        <dbReference type="ARBA" id="ARBA00022737"/>
    </source>
</evidence>
<sequence>MALPSQYPNTLSQKFIKHWQNATESDNIALHGFRRFKTTHLLNLRFIEDGVAELDHLIYQAGLTLDRDPSSSDRLGLRHGRKDEDPPPLDEVITNERVFSDSFHKKKEDTEVLDWLIPTDYGPQQTDYLKRRQPGTGQWLLDSDKHTSWFREPNKTLFCPGIPGAGKTILTSITVNNLEKRFGSETSVAVAYVYYRFKSSPSKEIRATKGDIRRYLQGHLSELPGFVAIQPDLQDEITRSITKAVNGMFLLAQLHFASLKGKDTRKAIQTAIGKLATGSDAYDYAYQSAMERIQGQLQEQAKRAKEVLSWITCAKRPLTKLELQHVLAVKIGEPSLDQDNLPQIGDIVSICAGLVTIDKESSIVRLVHYTTQEYFQRTKSDWFSDAQGSIAA</sequence>
<dbReference type="InterPro" id="IPR054471">
    <property type="entry name" value="GPIID_WHD"/>
</dbReference>
<accession>A0AAI8VPC5</accession>
<dbReference type="PANTHER" id="PTHR10039:SF15">
    <property type="entry name" value="NACHT DOMAIN-CONTAINING PROTEIN"/>
    <property type="match status" value="1"/>
</dbReference>
<dbReference type="Pfam" id="PF22939">
    <property type="entry name" value="WHD_GPIID"/>
    <property type="match status" value="1"/>
</dbReference>
<dbReference type="AlphaFoldDB" id="A0AAI8VPC5"/>
<dbReference type="PANTHER" id="PTHR10039">
    <property type="entry name" value="AMELOGENIN"/>
    <property type="match status" value="1"/>
</dbReference>
<dbReference type="Proteomes" id="UP001295740">
    <property type="component" value="Unassembled WGS sequence"/>
</dbReference>
<organism evidence="5 6">
    <name type="scientific">Anthostomella pinea</name>
    <dbReference type="NCBI Taxonomy" id="933095"/>
    <lineage>
        <taxon>Eukaryota</taxon>
        <taxon>Fungi</taxon>
        <taxon>Dikarya</taxon>
        <taxon>Ascomycota</taxon>
        <taxon>Pezizomycotina</taxon>
        <taxon>Sordariomycetes</taxon>
        <taxon>Xylariomycetidae</taxon>
        <taxon>Xylariales</taxon>
        <taxon>Xylariaceae</taxon>
        <taxon>Anthostomella</taxon>
    </lineage>
</organism>
<evidence type="ECO:0000313" key="6">
    <source>
        <dbReference type="Proteomes" id="UP001295740"/>
    </source>
</evidence>
<feature type="domain" description="GPI inositol-deacylase winged helix" evidence="3">
    <location>
        <begin position="299"/>
        <end position="376"/>
    </location>
</feature>
<dbReference type="Gene3D" id="3.40.50.300">
    <property type="entry name" value="P-loop containing nucleotide triphosphate hydrolases"/>
    <property type="match status" value="1"/>
</dbReference>
<dbReference type="EMBL" id="CAUWAG010000012">
    <property type="protein sequence ID" value="CAJ2508632.1"/>
    <property type="molecule type" value="Genomic_DNA"/>
</dbReference>
<evidence type="ECO:0000259" key="3">
    <source>
        <dbReference type="Pfam" id="PF22939"/>
    </source>
</evidence>